<dbReference type="SUPFAM" id="SSF57180">
    <property type="entry name" value="Cellulose-binding domain"/>
    <property type="match status" value="1"/>
</dbReference>
<organism evidence="4 5">
    <name type="scientific">Coprinopsis marcescibilis</name>
    <name type="common">Agaric fungus</name>
    <name type="synonym">Psathyrella marcescibilis</name>
    <dbReference type="NCBI Taxonomy" id="230819"/>
    <lineage>
        <taxon>Eukaryota</taxon>
        <taxon>Fungi</taxon>
        <taxon>Dikarya</taxon>
        <taxon>Basidiomycota</taxon>
        <taxon>Agaricomycotina</taxon>
        <taxon>Agaricomycetes</taxon>
        <taxon>Agaricomycetidae</taxon>
        <taxon>Agaricales</taxon>
        <taxon>Agaricineae</taxon>
        <taxon>Psathyrellaceae</taxon>
        <taxon>Coprinopsis</taxon>
    </lineage>
</organism>
<dbReference type="SUPFAM" id="SSF49344">
    <property type="entry name" value="CBD9-like"/>
    <property type="match status" value="1"/>
</dbReference>
<dbReference type="Proteomes" id="UP000307440">
    <property type="component" value="Unassembled WGS sequence"/>
</dbReference>
<dbReference type="Pfam" id="PF16010">
    <property type="entry name" value="CDH-cyt"/>
    <property type="match status" value="1"/>
</dbReference>
<dbReference type="Gene3D" id="2.60.40.1210">
    <property type="entry name" value="Cellobiose dehydrogenase, cytochrome domain"/>
    <property type="match status" value="1"/>
</dbReference>
<evidence type="ECO:0000259" key="3">
    <source>
        <dbReference type="PROSITE" id="PS51164"/>
    </source>
</evidence>
<feature type="signal peptide" evidence="2">
    <location>
        <begin position="1"/>
        <end position="17"/>
    </location>
</feature>
<sequence>MLSAATFFLGLFAAVKAQTSVGEWADPVAGVTWTRWTDPDLDVTTGWVFPPLSGGQAPDEFVGIFQAPSSGGYIGSSLGGGMRENLLLLAWTDGKIPRISPRWATDYAPPGPYAGPRITILGSSGNNDEHQRIVFRCQNCTTWVGGTNGIPAEGYGVFGFAYNSFAPPLDPSDINSDVYRHSHIDMFGVDVGAARNPEYSAILNTLTNAPLFGSPAPEPTTTSSAPKPTQSVYGQCGGRNYNGPIDCATGTTCKRANEWFWQCVPN</sequence>
<dbReference type="PANTHER" id="PTHR47797:SF5">
    <property type="entry name" value="CELLOBIOSE DEHYDROGENASE CYTOCHROME DOMAIN-CONTAINING PROTEIN"/>
    <property type="match status" value="1"/>
</dbReference>
<dbReference type="SMART" id="SM00236">
    <property type="entry name" value="fCBD"/>
    <property type="match status" value="1"/>
</dbReference>
<dbReference type="InterPro" id="IPR035971">
    <property type="entry name" value="CBD_sf"/>
</dbReference>
<dbReference type="PROSITE" id="PS00562">
    <property type="entry name" value="CBM1_1"/>
    <property type="match status" value="1"/>
</dbReference>
<accession>A0A5C3L6W3</accession>
<dbReference type="STRING" id="230819.A0A5C3L6W3"/>
<keyword evidence="1 2" id="KW-0732">Signal</keyword>
<gene>
    <name evidence="4" type="ORF">FA15DRAFT_691937</name>
</gene>
<dbReference type="Pfam" id="PF00734">
    <property type="entry name" value="CBM_1"/>
    <property type="match status" value="1"/>
</dbReference>
<name>A0A5C3L6W3_COPMA</name>
<dbReference type="PANTHER" id="PTHR47797">
    <property type="entry name" value="DEHYDROGENASE, PUTATIVE (AFU_ORTHOLOGUE AFUA_8G05805)-RELATED"/>
    <property type="match status" value="1"/>
</dbReference>
<dbReference type="OrthoDB" id="413885at2759"/>
<feature type="domain" description="CBM1" evidence="3">
    <location>
        <begin position="228"/>
        <end position="264"/>
    </location>
</feature>
<proteinExistence type="predicted"/>
<dbReference type="EMBL" id="ML210157">
    <property type="protein sequence ID" value="TFK28283.1"/>
    <property type="molecule type" value="Genomic_DNA"/>
</dbReference>
<dbReference type="GO" id="GO:0005975">
    <property type="term" value="P:carbohydrate metabolic process"/>
    <property type="evidence" value="ECO:0007669"/>
    <property type="project" value="InterPro"/>
</dbReference>
<reference evidence="4 5" key="1">
    <citation type="journal article" date="2019" name="Nat. Ecol. Evol.">
        <title>Megaphylogeny resolves global patterns of mushroom evolution.</title>
        <authorList>
            <person name="Varga T."/>
            <person name="Krizsan K."/>
            <person name="Foldi C."/>
            <person name="Dima B."/>
            <person name="Sanchez-Garcia M."/>
            <person name="Sanchez-Ramirez S."/>
            <person name="Szollosi G.J."/>
            <person name="Szarkandi J.G."/>
            <person name="Papp V."/>
            <person name="Albert L."/>
            <person name="Andreopoulos W."/>
            <person name="Angelini C."/>
            <person name="Antonin V."/>
            <person name="Barry K.W."/>
            <person name="Bougher N.L."/>
            <person name="Buchanan P."/>
            <person name="Buyck B."/>
            <person name="Bense V."/>
            <person name="Catcheside P."/>
            <person name="Chovatia M."/>
            <person name="Cooper J."/>
            <person name="Damon W."/>
            <person name="Desjardin D."/>
            <person name="Finy P."/>
            <person name="Geml J."/>
            <person name="Haridas S."/>
            <person name="Hughes K."/>
            <person name="Justo A."/>
            <person name="Karasinski D."/>
            <person name="Kautmanova I."/>
            <person name="Kiss B."/>
            <person name="Kocsube S."/>
            <person name="Kotiranta H."/>
            <person name="LaButti K.M."/>
            <person name="Lechner B.E."/>
            <person name="Liimatainen K."/>
            <person name="Lipzen A."/>
            <person name="Lukacs Z."/>
            <person name="Mihaltcheva S."/>
            <person name="Morgado L.N."/>
            <person name="Niskanen T."/>
            <person name="Noordeloos M.E."/>
            <person name="Ohm R.A."/>
            <person name="Ortiz-Santana B."/>
            <person name="Ovrebo C."/>
            <person name="Racz N."/>
            <person name="Riley R."/>
            <person name="Savchenko A."/>
            <person name="Shiryaev A."/>
            <person name="Soop K."/>
            <person name="Spirin V."/>
            <person name="Szebenyi C."/>
            <person name="Tomsovsky M."/>
            <person name="Tulloss R.E."/>
            <person name="Uehling J."/>
            <person name="Grigoriev I.V."/>
            <person name="Vagvolgyi C."/>
            <person name="Papp T."/>
            <person name="Martin F.M."/>
            <person name="Miettinen O."/>
            <person name="Hibbett D.S."/>
            <person name="Nagy L.G."/>
        </authorList>
    </citation>
    <scope>NUCLEOTIDE SEQUENCE [LARGE SCALE GENOMIC DNA]</scope>
    <source>
        <strain evidence="4 5">CBS 121175</strain>
    </source>
</reference>
<dbReference type="PROSITE" id="PS51164">
    <property type="entry name" value="CBM1_2"/>
    <property type="match status" value="1"/>
</dbReference>
<dbReference type="AlphaFoldDB" id="A0A5C3L6W3"/>
<dbReference type="GO" id="GO:0030248">
    <property type="term" value="F:cellulose binding"/>
    <property type="evidence" value="ECO:0007669"/>
    <property type="project" value="InterPro"/>
</dbReference>
<dbReference type="InterPro" id="IPR015920">
    <property type="entry name" value="Cellobiose_DH-like_cyt"/>
</dbReference>
<dbReference type="InterPro" id="IPR000254">
    <property type="entry name" value="CBD"/>
</dbReference>
<evidence type="ECO:0000313" key="5">
    <source>
        <dbReference type="Proteomes" id="UP000307440"/>
    </source>
</evidence>
<dbReference type="CDD" id="cd09630">
    <property type="entry name" value="CDH_like_cytochrome"/>
    <property type="match status" value="1"/>
</dbReference>
<evidence type="ECO:0000256" key="1">
    <source>
        <dbReference type="ARBA" id="ARBA00022729"/>
    </source>
</evidence>
<keyword evidence="5" id="KW-1185">Reference proteome</keyword>
<evidence type="ECO:0000313" key="4">
    <source>
        <dbReference type="EMBL" id="TFK28283.1"/>
    </source>
</evidence>
<evidence type="ECO:0000256" key="2">
    <source>
        <dbReference type="SAM" id="SignalP"/>
    </source>
</evidence>
<dbReference type="GO" id="GO:0005576">
    <property type="term" value="C:extracellular region"/>
    <property type="evidence" value="ECO:0007669"/>
    <property type="project" value="InterPro"/>
</dbReference>
<protein>
    <submittedName>
        <fullName evidence="4">CBD9-like protein</fullName>
    </submittedName>
</protein>
<feature type="chain" id="PRO_5022760090" evidence="2">
    <location>
        <begin position="18"/>
        <end position="266"/>
    </location>
</feature>